<name>A0ABD2QJ66_9PLAT</name>
<feature type="transmembrane region" description="Helical" evidence="1">
    <location>
        <begin position="21"/>
        <end position="44"/>
    </location>
</feature>
<gene>
    <name evidence="2" type="ORF">Ciccas_001857</name>
</gene>
<keyword evidence="1" id="KW-0812">Transmembrane</keyword>
<protein>
    <submittedName>
        <fullName evidence="2">Uncharacterized protein</fullName>
    </submittedName>
</protein>
<accession>A0ABD2QJ66</accession>
<evidence type="ECO:0000256" key="1">
    <source>
        <dbReference type="SAM" id="Phobius"/>
    </source>
</evidence>
<sequence>MLDQIDRGFAKFMSKQSEAKKLYFLLGLVLAPPLLGLLLCLLFYCVIDVEEIVANDLERLRLLTFDLVDLAINVSQIRSIRDKWFRRLTVDFNEKSNLESSELSKGSSL</sequence>
<reference evidence="2 3" key="1">
    <citation type="submission" date="2024-11" db="EMBL/GenBank/DDBJ databases">
        <title>Adaptive evolution of stress response genes in parasites aligns with host niche diversity.</title>
        <authorList>
            <person name="Hahn C."/>
            <person name="Resl P."/>
        </authorList>
    </citation>
    <scope>NUCLEOTIDE SEQUENCE [LARGE SCALE GENOMIC DNA]</scope>
    <source>
        <strain evidence="2">EGGRZ-B1_66</strain>
        <tissue evidence="2">Body</tissue>
    </source>
</reference>
<evidence type="ECO:0000313" key="2">
    <source>
        <dbReference type="EMBL" id="KAL3319490.1"/>
    </source>
</evidence>
<dbReference type="EMBL" id="JBJKFK010000132">
    <property type="protein sequence ID" value="KAL3319490.1"/>
    <property type="molecule type" value="Genomic_DNA"/>
</dbReference>
<dbReference type="Proteomes" id="UP001626550">
    <property type="component" value="Unassembled WGS sequence"/>
</dbReference>
<organism evidence="2 3">
    <name type="scientific">Cichlidogyrus casuarinus</name>
    <dbReference type="NCBI Taxonomy" id="1844966"/>
    <lineage>
        <taxon>Eukaryota</taxon>
        <taxon>Metazoa</taxon>
        <taxon>Spiralia</taxon>
        <taxon>Lophotrochozoa</taxon>
        <taxon>Platyhelminthes</taxon>
        <taxon>Monogenea</taxon>
        <taxon>Monopisthocotylea</taxon>
        <taxon>Dactylogyridea</taxon>
        <taxon>Ancyrocephalidae</taxon>
        <taxon>Cichlidogyrus</taxon>
    </lineage>
</organism>
<evidence type="ECO:0000313" key="3">
    <source>
        <dbReference type="Proteomes" id="UP001626550"/>
    </source>
</evidence>
<proteinExistence type="predicted"/>
<dbReference type="AlphaFoldDB" id="A0ABD2QJ66"/>
<comment type="caution">
    <text evidence="2">The sequence shown here is derived from an EMBL/GenBank/DDBJ whole genome shotgun (WGS) entry which is preliminary data.</text>
</comment>
<keyword evidence="1" id="KW-0472">Membrane</keyword>
<keyword evidence="1" id="KW-1133">Transmembrane helix</keyword>
<keyword evidence="3" id="KW-1185">Reference proteome</keyword>